<dbReference type="OrthoDB" id="422736at2759"/>
<proteinExistence type="predicted"/>
<comment type="caution">
    <text evidence="3">The sequence shown here is derived from an EMBL/GenBank/DDBJ whole genome shotgun (WGS) entry which is preliminary data.</text>
</comment>
<feature type="compositionally biased region" description="Low complexity" evidence="1">
    <location>
        <begin position="46"/>
        <end position="58"/>
    </location>
</feature>
<dbReference type="HOGENOM" id="CLU_020425_2_0_1"/>
<dbReference type="PANTHER" id="PTHR36587:SF2">
    <property type="entry name" value="EXPRESSION SITE-ASSOCIATED GENE 3 (ESAG3)-LIKE PROTEIN"/>
    <property type="match status" value="1"/>
</dbReference>
<dbReference type="STRING" id="857340.A0A086TAT7"/>
<dbReference type="Proteomes" id="UP000029964">
    <property type="component" value="Unassembled WGS sequence"/>
</dbReference>
<protein>
    <submittedName>
        <fullName evidence="3">Uncharacterized protein</fullName>
    </submittedName>
</protein>
<organism evidence="3 4">
    <name type="scientific">Hapsidospora chrysogenum (strain ATCC 11550 / CBS 779.69 / DSM 880 / IAM 14645 / JCM 23072 / IMI 49137)</name>
    <name type="common">Acremonium chrysogenum</name>
    <dbReference type="NCBI Taxonomy" id="857340"/>
    <lineage>
        <taxon>Eukaryota</taxon>
        <taxon>Fungi</taxon>
        <taxon>Dikarya</taxon>
        <taxon>Ascomycota</taxon>
        <taxon>Pezizomycotina</taxon>
        <taxon>Sordariomycetes</taxon>
        <taxon>Hypocreomycetidae</taxon>
        <taxon>Hypocreales</taxon>
        <taxon>Bionectriaceae</taxon>
        <taxon>Hapsidospora</taxon>
    </lineage>
</organism>
<dbReference type="EMBL" id="JPKY01000019">
    <property type="protein sequence ID" value="KFH46469.1"/>
    <property type="molecule type" value="Genomic_DNA"/>
</dbReference>
<dbReference type="AlphaFoldDB" id="A0A086TAT7"/>
<evidence type="ECO:0000313" key="3">
    <source>
        <dbReference type="EMBL" id="KFH46469.1"/>
    </source>
</evidence>
<keyword evidence="2" id="KW-0812">Transmembrane</keyword>
<evidence type="ECO:0000256" key="1">
    <source>
        <dbReference type="SAM" id="MobiDB-lite"/>
    </source>
</evidence>
<accession>A0A086TAT7</accession>
<gene>
    <name evidence="3" type="ORF">ACRE_027080</name>
</gene>
<feature type="region of interest" description="Disordered" evidence="1">
    <location>
        <begin position="46"/>
        <end position="104"/>
    </location>
</feature>
<keyword evidence="2" id="KW-0472">Membrane</keyword>
<keyword evidence="4" id="KW-1185">Reference proteome</keyword>
<evidence type="ECO:0000313" key="4">
    <source>
        <dbReference type="Proteomes" id="UP000029964"/>
    </source>
</evidence>
<dbReference type="CDD" id="cd22997">
    <property type="entry name" value="GT_LH"/>
    <property type="match status" value="1"/>
</dbReference>
<name>A0A086TAT7_HAPC1</name>
<sequence length="568" mass="63918">MSGAQKRSIIIIAIAVSLSIVILFYSAPLFKDQQYRVQQLFHAHDAAAPSKSSAPNSDLRPTEVPTTDVPAVDESDGKEVAEEEETAEEKPKDQDTSSNTLPSGDRTSRLHFLIPASKANLHFCYNLLSAAATRWPIPTILGWHGVGQFDAAVTHLAKIRAIDRYLQSLDPEDDDDLVVIIDGYDILMQLPPEIMIQRYFEVVERSDAALAKRFGVSVEEARSRGLRQTIFWGPDKVCWPMDDKAGRCWAVPHSTLPPDAFGPNTGKGVRDWNDPRWLNSGTAMGPINDMRTLINATLAEIEATYDPEYAHRESDQYYVSNVWARQEYYRSVQAANGKKPDGPSHRRIPEKLYDGQQTEFHVSIDYESALFQTRTGYERFHGSHHFNSLTFSARVEKDMFELGEDKVVPLDIPMPINVYAALERILASIPDVVDEGTTAAEWIRTIKLGVNYVTKNIYPLWHCTGPKDLMADAFSEMWWYHLAKPLLKASTKAHQSKELITKNAVDGRLWASKNVYPKDMDDELGGAWVDYNGATFVEWNEICGTYSEALFSGGEYSELMDDEAAARR</sequence>
<feature type="transmembrane region" description="Helical" evidence="2">
    <location>
        <begin position="9"/>
        <end position="30"/>
    </location>
</feature>
<reference evidence="4" key="1">
    <citation type="journal article" date="2014" name="Genome Announc.">
        <title>Genome sequence and annotation of Acremonium chrysogenum, producer of the beta-lactam antibiotic cephalosporin C.</title>
        <authorList>
            <person name="Terfehr D."/>
            <person name="Dahlmann T.A."/>
            <person name="Specht T."/>
            <person name="Zadra I."/>
            <person name="Kuernsteiner H."/>
            <person name="Kueck U."/>
        </authorList>
    </citation>
    <scope>NUCLEOTIDE SEQUENCE [LARGE SCALE GENOMIC DNA]</scope>
    <source>
        <strain evidence="4">ATCC 11550 / CBS 779.69 / DSM 880 / IAM 14645 / JCM 23072 / IMI 49137</strain>
    </source>
</reference>
<evidence type="ECO:0000256" key="2">
    <source>
        <dbReference type="SAM" id="Phobius"/>
    </source>
</evidence>
<dbReference type="PANTHER" id="PTHR36587">
    <property type="entry name" value="EXPRESSION SITE-ASSOCIATED GENE 3 (ESAG3)-LIKE PROTEIN"/>
    <property type="match status" value="1"/>
</dbReference>
<keyword evidence="2" id="KW-1133">Transmembrane helix</keyword>